<keyword evidence="3" id="KW-1185">Reference proteome</keyword>
<feature type="non-terminal residue" evidence="1">
    <location>
        <position position="1"/>
    </location>
</feature>
<evidence type="ECO:0008006" key="4">
    <source>
        <dbReference type="Google" id="ProtNLM"/>
    </source>
</evidence>
<name>A0A0S3RKI5_PHAAN</name>
<dbReference type="Proteomes" id="UP000291084">
    <property type="component" value="Chromosome 9"/>
</dbReference>
<evidence type="ECO:0000313" key="2">
    <source>
        <dbReference type="EMBL" id="BAT97582.1"/>
    </source>
</evidence>
<dbReference type="SUPFAM" id="SSF54001">
    <property type="entry name" value="Cysteine proteinases"/>
    <property type="match status" value="1"/>
</dbReference>
<protein>
    <recommendedName>
        <fullName evidence="4">Ubiquitin-like protease family profile domain-containing protein</fullName>
    </recommendedName>
</protein>
<dbReference type="Proteomes" id="UP000291084">
    <property type="component" value="Chromosome 3"/>
</dbReference>
<gene>
    <name evidence="1" type="primary">Vigan.03G072600</name>
    <name evidence="2" type="synonym">Vigan.09G107300</name>
    <name evidence="1" type="ORF">VIGAN_03072600</name>
    <name evidence="2" type="ORF">VIGAN_09107300</name>
</gene>
<dbReference type="EMBL" id="AP015036">
    <property type="protein sequence ID" value="BAT81070.1"/>
    <property type="molecule type" value="Genomic_DNA"/>
</dbReference>
<dbReference type="AlphaFoldDB" id="A0A0S3RKI5"/>
<evidence type="ECO:0000313" key="3">
    <source>
        <dbReference type="Proteomes" id="UP000291084"/>
    </source>
</evidence>
<evidence type="ECO:0000313" key="1">
    <source>
        <dbReference type="EMBL" id="BAT81070.1"/>
    </source>
</evidence>
<sequence length="72" mass="8683">KKLAWVSLKCNRQMGSYECGYYVMFWMMTIIRAHYTTGWETRFNRTAPIPEKSIQLVRKTLARYVIHLYNSM</sequence>
<organism evidence="1 3">
    <name type="scientific">Vigna angularis var. angularis</name>
    <dbReference type="NCBI Taxonomy" id="157739"/>
    <lineage>
        <taxon>Eukaryota</taxon>
        <taxon>Viridiplantae</taxon>
        <taxon>Streptophyta</taxon>
        <taxon>Embryophyta</taxon>
        <taxon>Tracheophyta</taxon>
        <taxon>Spermatophyta</taxon>
        <taxon>Magnoliopsida</taxon>
        <taxon>eudicotyledons</taxon>
        <taxon>Gunneridae</taxon>
        <taxon>Pentapetalae</taxon>
        <taxon>rosids</taxon>
        <taxon>fabids</taxon>
        <taxon>Fabales</taxon>
        <taxon>Fabaceae</taxon>
        <taxon>Papilionoideae</taxon>
        <taxon>50 kb inversion clade</taxon>
        <taxon>NPAAA clade</taxon>
        <taxon>indigoferoid/millettioid clade</taxon>
        <taxon>Phaseoleae</taxon>
        <taxon>Vigna</taxon>
    </lineage>
</organism>
<dbReference type="EMBL" id="AP015042">
    <property type="protein sequence ID" value="BAT97582.1"/>
    <property type="molecule type" value="Genomic_DNA"/>
</dbReference>
<accession>A0A0S3RKI5</accession>
<dbReference type="InterPro" id="IPR038765">
    <property type="entry name" value="Papain-like_cys_pep_sf"/>
</dbReference>
<reference evidence="1 3" key="1">
    <citation type="journal article" date="2015" name="Sci. Rep.">
        <title>The power of single molecule real-time sequencing technology in the de novo assembly of a eukaryotic genome.</title>
        <authorList>
            <person name="Sakai H."/>
            <person name="Naito K."/>
            <person name="Ogiso-Tanaka E."/>
            <person name="Takahashi Y."/>
            <person name="Iseki K."/>
            <person name="Muto C."/>
            <person name="Satou K."/>
            <person name="Teruya K."/>
            <person name="Shiroma A."/>
            <person name="Shimoji M."/>
            <person name="Hirano T."/>
            <person name="Itoh T."/>
            <person name="Kaga A."/>
            <person name="Tomooka N."/>
        </authorList>
    </citation>
    <scope>NUCLEOTIDE SEQUENCE [LARGE SCALE GENOMIC DNA]</scope>
    <source>
        <strain evidence="3">cv. Shumari</strain>
    </source>
</reference>
<proteinExistence type="predicted"/>